<accession>A0ABT8FJA6</accession>
<dbReference type="EMBL" id="JAUHJQ010000007">
    <property type="protein sequence ID" value="MDN4174540.1"/>
    <property type="molecule type" value="Genomic_DNA"/>
</dbReference>
<reference evidence="1" key="1">
    <citation type="submission" date="2023-06" db="EMBL/GenBank/DDBJ databases">
        <title>Draft genome sequence of Nocardioides sp. SOB77.</title>
        <authorList>
            <person name="Zhang G."/>
        </authorList>
    </citation>
    <scope>NUCLEOTIDE SEQUENCE</scope>
    <source>
        <strain evidence="1">SOB77</strain>
    </source>
</reference>
<proteinExistence type="predicted"/>
<gene>
    <name evidence="1" type="ORF">QWY28_16385</name>
</gene>
<organism evidence="1 2">
    <name type="scientific">Nocardioides oceani</name>
    <dbReference type="NCBI Taxonomy" id="3058369"/>
    <lineage>
        <taxon>Bacteria</taxon>
        <taxon>Bacillati</taxon>
        <taxon>Actinomycetota</taxon>
        <taxon>Actinomycetes</taxon>
        <taxon>Propionibacteriales</taxon>
        <taxon>Nocardioidaceae</taxon>
        <taxon>Nocardioides</taxon>
    </lineage>
</organism>
<name>A0ABT8FJA6_9ACTN</name>
<keyword evidence="2" id="KW-1185">Reference proteome</keyword>
<evidence type="ECO:0000313" key="1">
    <source>
        <dbReference type="EMBL" id="MDN4174540.1"/>
    </source>
</evidence>
<comment type="caution">
    <text evidence="1">The sequence shown here is derived from an EMBL/GenBank/DDBJ whole genome shotgun (WGS) entry which is preliminary data.</text>
</comment>
<dbReference type="Proteomes" id="UP001168620">
    <property type="component" value="Unassembled WGS sequence"/>
</dbReference>
<evidence type="ECO:0000313" key="2">
    <source>
        <dbReference type="Proteomes" id="UP001168620"/>
    </source>
</evidence>
<protein>
    <submittedName>
        <fullName evidence="1">Uncharacterized protein</fullName>
    </submittedName>
</protein>
<dbReference type="RefSeq" id="WP_300953634.1">
    <property type="nucleotide sequence ID" value="NZ_JAUHJQ010000007.1"/>
</dbReference>
<sequence>MSSLTSAVSWGRRHIPDVAVPAITRTRLARARKDDARAAKAHREMDFLLGGVSTPAEVDRAAERYLERDILRSELRWHPKLITFQEVEGVANLVAARKRGRGVVISFLHHGHYEGAVASVCRADQPMLVVVSPEMLAPDAPEFLKQHVRTGTVSGGRPLDATVGAKGMLAALAEGEVLAIASDVPGRTPIRFLGVDRLGSFGAARLATGAGAPVVSMTAHPDADGRPYLRLSEPLDPRDFASPDDLLLEMVRLQEAPVLAWPEAYHQPTLRWGAVQPAGSAAAS</sequence>